<keyword evidence="2" id="KW-1185">Reference proteome</keyword>
<dbReference type="AlphaFoldDB" id="A0A919XTH0"/>
<dbReference type="EMBL" id="BORR01000003">
    <property type="protein sequence ID" value="GIO36382.1"/>
    <property type="molecule type" value="Genomic_DNA"/>
</dbReference>
<evidence type="ECO:0000313" key="1">
    <source>
        <dbReference type="EMBL" id="GIO36382.1"/>
    </source>
</evidence>
<organism evidence="1 2">
    <name type="scientific">Paenibacillus antibioticophila</name>
    <dbReference type="NCBI Taxonomy" id="1274374"/>
    <lineage>
        <taxon>Bacteria</taxon>
        <taxon>Bacillati</taxon>
        <taxon>Bacillota</taxon>
        <taxon>Bacilli</taxon>
        <taxon>Bacillales</taxon>
        <taxon>Paenibacillaceae</taxon>
        <taxon>Paenibacillus</taxon>
    </lineage>
</organism>
<evidence type="ECO:0000313" key="2">
    <source>
        <dbReference type="Proteomes" id="UP000681162"/>
    </source>
</evidence>
<comment type="caution">
    <text evidence="1">The sequence shown here is derived from an EMBL/GenBank/DDBJ whole genome shotgun (WGS) entry which is preliminary data.</text>
</comment>
<reference evidence="1 2" key="1">
    <citation type="submission" date="2021-03" db="EMBL/GenBank/DDBJ databases">
        <title>Antimicrobial resistance genes in bacteria isolated from Japanese honey, and their potential for conferring macrolide and lincosamide resistance in the American foulbrood pathogen Paenibacillus larvae.</title>
        <authorList>
            <person name="Okamoto M."/>
            <person name="Kumagai M."/>
            <person name="Kanamori H."/>
            <person name="Takamatsu D."/>
        </authorList>
    </citation>
    <scope>NUCLEOTIDE SEQUENCE [LARGE SCALE GENOMIC DNA]</scope>
    <source>
        <strain evidence="1 2">J41TS12</strain>
    </source>
</reference>
<sequence length="272" mass="31169">MSNLKQILQQVRDNNYAIPNDPTVEDLTLAMINNIGAIDSELRDELIYSTFSQWILGKKLSTELVKQVLFKALDDEHLFYELGDSNTDTVFTRSFSILLIPLALEYHATEPFLSNEQYDDVYSKVCDYFIHEQDFRGYIVGKGWAHAAAHSADAFESLAASTYCSPDQCIEILSLVKRKFCINSYTFINGEDDRVAEVVFRIVERGLLSKHIISDWIKQFSGTTYSNSYPEDDILRTNTKNLLRSICFKLMSQDTDSHKDLTEDLIHVLSEM</sequence>
<proteinExistence type="predicted"/>
<gene>
    <name evidence="1" type="ORF">J41TS12_12430</name>
</gene>
<accession>A0A919XTH0</accession>
<name>A0A919XTH0_9BACL</name>
<dbReference type="InterPro" id="IPR021247">
    <property type="entry name" value="DUF2785"/>
</dbReference>
<dbReference type="Pfam" id="PF10978">
    <property type="entry name" value="DUF2785"/>
    <property type="match status" value="1"/>
</dbReference>
<dbReference type="RefSeq" id="WP_212938716.1">
    <property type="nucleotide sequence ID" value="NZ_BORR01000003.1"/>
</dbReference>
<dbReference type="Proteomes" id="UP000681162">
    <property type="component" value="Unassembled WGS sequence"/>
</dbReference>
<protein>
    <submittedName>
        <fullName evidence="1">Membrane protein</fullName>
    </submittedName>
</protein>